<dbReference type="InterPro" id="IPR008927">
    <property type="entry name" value="6-PGluconate_DH-like_C_sf"/>
</dbReference>
<dbReference type="Pfam" id="PF03446">
    <property type="entry name" value="NAD_binding_2"/>
    <property type="match status" value="1"/>
</dbReference>
<accession>A0A5C8NZJ0</accession>
<keyword evidence="3" id="KW-0520">NAD</keyword>
<dbReference type="PANTHER" id="PTHR22981">
    <property type="entry name" value="3-HYDROXYISOBUTYRATE DEHYDROGENASE-RELATED"/>
    <property type="match status" value="1"/>
</dbReference>
<keyword evidence="8" id="KW-1185">Reference proteome</keyword>
<dbReference type="InterPro" id="IPR015815">
    <property type="entry name" value="HIBADH-related"/>
</dbReference>
<dbReference type="OrthoDB" id="9786703at2"/>
<dbReference type="Pfam" id="PF14833">
    <property type="entry name" value="NAD_binding_11"/>
    <property type="match status" value="1"/>
</dbReference>
<dbReference type="EMBL" id="VDUW01000002">
    <property type="protein sequence ID" value="TXL66710.1"/>
    <property type="molecule type" value="Genomic_DNA"/>
</dbReference>
<dbReference type="PANTHER" id="PTHR22981:SF7">
    <property type="entry name" value="3-HYDROXYISOBUTYRATE DEHYDROGENASE, MITOCHONDRIAL"/>
    <property type="match status" value="1"/>
</dbReference>
<proteinExistence type="inferred from homology"/>
<dbReference type="PIRSF" id="PIRSF000103">
    <property type="entry name" value="HIBADH"/>
    <property type="match status" value="1"/>
</dbReference>
<feature type="domain" description="6-phosphogluconate dehydrogenase NADP-binding" evidence="5">
    <location>
        <begin position="3"/>
        <end position="162"/>
    </location>
</feature>
<evidence type="ECO:0000259" key="5">
    <source>
        <dbReference type="Pfam" id="PF03446"/>
    </source>
</evidence>
<dbReference type="GO" id="GO:0050661">
    <property type="term" value="F:NADP binding"/>
    <property type="evidence" value="ECO:0007669"/>
    <property type="project" value="InterPro"/>
</dbReference>
<feature type="domain" description="3-hydroxyisobutyrate dehydrogenase-like NAD-binding" evidence="6">
    <location>
        <begin position="167"/>
        <end position="284"/>
    </location>
</feature>
<dbReference type="Gene3D" id="3.40.50.720">
    <property type="entry name" value="NAD(P)-binding Rossmann-like Domain"/>
    <property type="match status" value="1"/>
</dbReference>
<dbReference type="GO" id="GO:0051287">
    <property type="term" value="F:NAD binding"/>
    <property type="evidence" value="ECO:0007669"/>
    <property type="project" value="InterPro"/>
</dbReference>
<reference evidence="7 8" key="1">
    <citation type="submission" date="2019-06" db="EMBL/GenBank/DDBJ databases">
        <title>Cerasibacillus sp. nov., isolated from maize field.</title>
        <authorList>
            <person name="Lin S.-Y."/>
            <person name="Tsai C.-F."/>
            <person name="Young C.-C."/>
        </authorList>
    </citation>
    <scope>NUCLEOTIDE SEQUENCE [LARGE SCALE GENOMIC DNA]</scope>
    <source>
        <strain evidence="7 8">CC-CFT480</strain>
    </source>
</reference>
<dbReference type="SUPFAM" id="SSF48179">
    <property type="entry name" value="6-phosphogluconate dehydrogenase C-terminal domain-like"/>
    <property type="match status" value="1"/>
</dbReference>
<evidence type="ECO:0000256" key="4">
    <source>
        <dbReference type="PIRSR" id="PIRSR000103-1"/>
    </source>
</evidence>
<protein>
    <submittedName>
        <fullName evidence="7">NAD(P)-dependent oxidoreductase</fullName>
    </submittedName>
</protein>
<dbReference type="Proteomes" id="UP000321574">
    <property type="component" value="Unassembled WGS sequence"/>
</dbReference>
<keyword evidence="2" id="KW-0560">Oxidoreductase</keyword>
<dbReference type="Gene3D" id="1.10.1040.10">
    <property type="entry name" value="N-(1-d-carboxylethyl)-l-norvaline Dehydrogenase, domain 2"/>
    <property type="match status" value="1"/>
</dbReference>
<evidence type="ECO:0000256" key="2">
    <source>
        <dbReference type="ARBA" id="ARBA00023002"/>
    </source>
</evidence>
<dbReference type="RefSeq" id="WP_147666109.1">
    <property type="nucleotide sequence ID" value="NZ_VDUW01000002.1"/>
</dbReference>
<dbReference type="SUPFAM" id="SSF51735">
    <property type="entry name" value="NAD(P)-binding Rossmann-fold domains"/>
    <property type="match status" value="1"/>
</dbReference>
<dbReference type="InterPro" id="IPR013328">
    <property type="entry name" value="6PGD_dom2"/>
</dbReference>
<dbReference type="InterPro" id="IPR006115">
    <property type="entry name" value="6PGDH_NADP-bd"/>
</dbReference>
<evidence type="ECO:0000256" key="1">
    <source>
        <dbReference type="ARBA" id="ARBA00009080"/>
    </source>
</evidence>
<dbReference type="InterPro" id="IPR036291">
    <property type="entry name" value="NAD(P)-bd_dom_sf"/>
</dbReference>
<dbReference type="InterPro" id="IPR029154">
    <property type="entry name" value="HIBADH-like_NADP-bd"/>
</dbReference>
<evidence type="ECO:0000256" key="3">
    <source>
        <dbReference type="ARBA" id="ARBA00023027"/>
    </source>
</evidence>
<feature type="active site" evidence="4">
    <location>
        <position position="172"/>
    </location>
</feature>
<evidence type="ECO:0000313" key="7">
    <source>
        <dbReference type="EMBL" id="TXL66710.1"/>
    </source>
</evidence>
<dbReference type="PROSITE" id="PS00895">
    <property type="entry name" value="3_HYDROXYISOBUT_DH"/>
    <property type="match status" value="1"/>
</dbReference>
<dbReference type="GO" id="GO:0016616">
    <property type="term" value="F:oxidoreductase activity, acting on the CH-OH group of donors, NAD or NADP as acceptor"/>
    <property type="evidence" value="ECO:0007669"/>
    <property type="project" value="TreeGrafter"/>
</dbReference>
<dbReference type="InterPro" id="IPR002204">
    <property type="entry name" value="3-OH-isobutyrate_DH-rel_CS"/>
</dbReference>
<gene>
    <name evidence="7" type="ORF">FHP05_04825</name>
</gene>
<name>A0A5C8NZJ0_9BACI</name>
<comment type="similarity">
    <text evidence="1">Belongs to the HIBADH-related family.</text>
</comment>
<dbReference type="AlphaFoldDB" id="A0A5C8NZJ0"/>
<evidence type="ECO:0000259" key="6">
    <source>
        <dbReference type="Pfam" id="PF14833"/>
    </source>
</evidence>
<sequence>MEKIGFIGLGNMGMPMSKNLVEDGYDVLGHDLNKDALTQFEEAGGKTANSGGEVAANCDVVFTSLPSSKAAEAVYLGEDGLISHSHKDIVLVDTSTVAPEMNEKIAKAATEKGIAFLAAPVSGGVIGAVNRTLTFMVGGSEEVFKQVLPLINALGTDCFHVGETIDSGTTVKLINNLLIGFYTAGVSEALQLANKKDIDLDKLFDMLNVSYGQSRIYERNYKTYIANNDYEPGFTISLLLKDLGFALDLAKQQDLNLPISEQLVSLYTETEKEGYGPKDMAVLYEKVKAQGKTREGLDTK</sequence>
<comment type="caution">
    <text evidence="7">The sequence shown here is derived from an EMBL/GenBank/DDBJ whole genome shotgun (WGS) entry which is preliminary data.</text>
</comment>
<dbReference type="GO" id="GO:0016054">
    <property type="term" value="P:organic acid catabolic process"/>
    <property type="evidence" value="ECO:0007669"/>
    <property type="project" value="UniProtKB-ARBA"/>
</dbReference>
<evidence type="ECO:0000313" key="8">
    <source>
        <dbReference type="Proteomes" id="UP000321574"/>
    </source>
</evidence>
<organism evidence="7 8">
    <name type="scientific">Cerasibacillus terrae</name>
    <dbReference type="NCBI Taxonomy" id="2498845"/>
    <lineage>
        <taxon>Bacteria</taxon>
        <taxon>Bacillati</taxon>
        <taxon>Bacillota</taxon>
        <taxon>Bacilli</taxon>
        <taxon>Bacillales</taxon>
        <taxon>Bacillaceae</taxon>
        <taxon>Cerasibacillus</taxon>
    </lineage>
</organism>